<dbReference type="InterPro" id="IPR023631">
    <property type="entry name" value="Amidase_dom"/>
</dbReference>
<gene>
    <name evidence="2" type="ORF">BSTOLATCC_MIC65194</name>
</gene>
<dbReference type="Proteomes" id="UP001162131">
    <property type="component" value="Unassembled WGS sequence"/>
</dbReference>
<evidence type="ECO:0000259" key="1">
    <source>
        <dbReference type="Pfam" id="PF01425"/>
    </source>
</evidence>
<keyword evidence="3" id="KW-1185">Reference proteome</keyword>
<evidence type="ECO:0000313" key="3">
    <source>
        <dbReference type="Proteomes" id="UP001162131"/>
    </source>
</evidence>
<dbReference type="PANTHER" id="PTHR45847">
    <property type="entry name" value="FATTY ACID AMIDE HYDROLASE"/>
    <property type="match status" value="1"/>
</dbReference>
<dbReference type="AlphaFoldDB" id="A0AAU9K816"/>
<comment type="caution">
    <text evidence="2">The sequence shown here is derived from an EMBL/GenBank/DDBJ whole genome shotgun (WGS) entry which is preliminary data.</text>
</comment>
<dbReference type="InterPro" id="IPR036928">
    <property type="entry name" value="AS_sf"/>
</dbReference>
<dbReference type="PANTHER" id="PTHR45847:SF6">
    <property type="entry name" value="FATTY ACID AMIDE HYDROLASE"/>
    <property type="match status" value="1"/>
</dbReference>
<accession>A0AAU9K816</accession>
<name>A0AAU9K816_9CILI</name>
<dbReference type="GO" id="GO:0017064">
    <property type="term" value="F:fatty acid amide hydrolase activity"/>
    <property type="evidence" value="ECO:0007669"/>
    <property type="project" value="TreeGrafter"/>
</dbReference>
<dbReference type="Pfam" id="PF01425">
    <property type="entry name" value="Amidase"/>
    <property type="match status" value="1"/>
</dbReference>
<dbReference type="SUPFAM" id="SSF75304">
    <property type="entry name" value="Amidase signature (AS) enzymes"/>
    <property type="match status" value="1"/>
</dbReference>
<protein>
    <recommendedName>
        <fullName evidence="1">Amidase domain-containing protein</fullName>
    </recommendedName>
</protein>
<proteinExistence type="predicted"/>
<sequence>MPTPLRTTHRDWANPHPNLKEPTEILIKTSYGPIGRCVEDLVLVLKSWWDKNFWKYDAYVIPKPFNTKSYEKMSNKKLRIAYFDDNQVFPCAEVVKSVIRETVNKLKNDGHELVEMNTDFFAHAFEYASRLFFGIDPSIIVDELQGESPTFPFKPQYISSECSISSMFEPAALSMSGYHQLAEALNAPRIYTLKEFCVFAEQVCLFKSEFTDYWNQMGFDCVICPVWPLVAPQHNKTEYLFPAFSYLYFWNIMSFPAGVVPVRKVKKGEDIYNATLNDGSAKIAKEIMKDSVGLPVAIQVAGFPNSDEKVLGVMKLLENYYDFHEYPL</sequence>
<dbReference type="InterPro" id="IPR052096">
    <property type="entry name" value="Endocannabinoid_amidase"/>
</dbReference>
<dbReference type="Gene3D" id="3.90.1300.10">
    <property type="entry name" value="Amidase signature (AS) domain"/>
    <property type="match status" value="1"/>
</dbReference>
<evidence type="ECO:0000313" key="2">
    <source>
        <dbReference type="EMBL" id="CAG9335874.1"/>
    </source>
</evidence>
<reference evidence="2" key="1">
    <citation type="submission" date="2021-09" db="EMBL/GenBank/DDBJ databases">
        <authorList>
            <consortium name="AG Swart"/>
            <person name="Singh M."/>
            <person name="Singh A."/>
            <person name="Seah K."/>
            <person name="Emmerich C."/>
        </authorList>
    </citation>
    <scope>NUCLEOTIDE SEQUENCE</scope>
    <source>
        <strain evidence="2">ATCC30299</strain>
    </source>
</reference>
<dbReference type="EMBL" id="CAJZBQ010000063">
    <property type="protein sequence ID" value="CAG9335874.1"/>
    <property type="molecule type" value="Genomic_DNA"/>
</dbReference>
<dbReference type="GO" id="GO:0009062">
    <property type="term" value="P:fatty acid catabolic process"/>
    <property type="evidence" value="ECO:0007669"/>
    <property type="project" value="TreeGrafter"/>
</dbReference>
<feature type="domain" description="Amidase" evidence="1">
    <location>
        <begin position="30"/>
        <end position="311"/>
    </location>
</feature>
<organism evidence="2 3">
    <name type="scientific">Blepharisma stoltei</name>
    <dbReference type="NCBI Taxonomy" id="1481888"/>
    <lineage>
        <taxon>Eukaryota</taxon>
        <taxon>Sar</taxon>
        <taxon>Alveolata</taxon>
        <taxon>Ciliophora</taxon>
        <taxon>Postciliodesmatophora</taxon>
        <taxon>Heterotrichea</taxon>
        <taxon>Heterotrichida</taxon>
        <taxon>Blepharismidae</taxon>
        <taxon>Blepharisma</taxon>
    </lineage>
</organism>
<dbReference type="GO" id="GO:0004040">
    <property type="term" value="F:amidase activity"/>
    <property type="evidence" value="ECO:0007669"/>
    <property type="project" value="TreeGrafter"/>
</dbReference>